<proteinExistence type="predicted"/>
<name>T0Y6W5_9ZZZZ</name>
<evidence type="ECO:0000256" key="7">
    <source>
        <dbReference type="ARBA" id="ARBA00023065"/>
    </source>
</evidence>
<evidence type="ECO:0000256" key="4">
    <source>
        <dbReference type="ARBA" id="ARBA00022842"/>
    </source>
</evidence>
<dbReference type="AlphaFoldDB" id="T0Y6W5"/>
<evidence type="ECO:0000256" key="9">
    <source>
        <dbReference type="SAM" id="Phobius"/>
    </source>
</evidence>
<dbReference type="GO" id="GO:0009678">
    <property type="term" value="F:diphosphate hydrolysis-driven proton transmembrane transporter activity"/>
    <property type="evidence" value="ECO:0007669"/>
    <property type="project" value="InterPro"/>
</dbReference>
<evidence type="ECO:0000256" key="2">
    <source>
        <dbReference type="ARBA" id="ARBA00022448"/>
    </source>
</evidence>
<sequence>MRQMSFQDVWIPLLGAVIALIFGVTLIASVLRMSPGNERMQQISRAIQQGAMAYMNRQYSTVAVVAVVLFI</sequence>
<evidence type="ECO:0000256" key="8">
    <source>
        <dbReference type="ARBA" id="ARBA00023136"/>
    </source>
</evidence>
<feature type="non-terminal residue" evidence="10">
    <location>
        <position position="71"/>
    </location>
</feature>
<keyword evidence="6 9" id="KW-1133">Transmembrane helix</keyword>
<keyword evidence="4" id="KW-0460">Magnesium</keyword>
<keyword evidence="2" id="KW-0813">Transport</keyword>
<keyword evidence="7" id="KW-0406">Ion transport</keyword>
<gene>
    <name evidence="10" type="ORF">B1A_20189</name>
</gene>
<feature type="transmembrane region" description="Helical" evidence="9">
    <location>
        <begin position="12"/>
        <end position="31"/>
    </location>
</feature>
<comment type="caution">
    <text evidence="10">The sequence shown here is derived from an EMBL/GenBank/DDBJ whole genome shotgun (WGS) entry which is preliminary data.</text>
</comment>
<comment type="subcellular location">
    <subcellularLocation>
        <location evidence="1">Endomembrane system</location>
        <topology evidence="1">Multi-pass membrane protein</topology>
    </subcellularLocation>
</comment>
<keyword evidence="5" id="KW-1278">Translocase</keyword>
<keyword evidence="8 9" id="KW-0472">Membrane</keyword>
<organism evidence="10">
    <name type="scientific">mine drainage metagenome</name>
    <dbReference type="NCBI Taxonomy" id="410659"/>
    <lineage>
        <taxon>unclassified sequences</taxon>
        <taxon>metagenomes</taxon>
        <taxon>ecological metagenomes</taxon>
    </lineage>
</organism>
<dbReference type="Pfam" id="PF03030">
    <property type="entry name" value="H_PPase"/>
    <property type="match status" value="1"/>
</dbReference>
<dbReference type="InterPro" id="IPR004131">
    <property type="entry name" value="PPase-energised_H-pump"/>
</dbReference>
<reference evidence="10" key="2">
    <citation type="journal article" date="2014" name="ISME J.">
        <title>Microbial stratification in low pH oxic and suboxic macroscopic growths along an acid mine drainage.</title>
        <authorList>
            <person name="Mendez-Garcia C."/>
            <person name="Mesa V."/>
            <person name="Sprenger R.R."/>
            <person name="Richter M."/>
            <person name="Diez M.S."/>
            <person name="Solano J."/>
            <person name="Bargiela R."/>
            <person name="Golyshina O.V."/>
            <person name="Manteca A."/>
            <person name="Ramos J.L."/>
            <person name="Gallego J.R."/>
            <person name="Llorente I."/>
            <person name="Martins Dos Santos V.A."/>
            <person name="Jensen O.N."/>
            <person name="Pelaez A.I."/>
            <person name="Sanchez J."/>
            <person name="Ferrer M."/>
        </authorList>
    </citation>
    <scope>NUCLEOTIDE SEQUENCE</scope>
</reference>
<dbReference type="GO" id="GO:0004427">
    <property type="term" value="F:inorganic diphosphate phosphatase activity"/>
    <property type="evidence" value="ECO:0007669"/>
    <property type="project" value="UniProtKB-EC"/>
</dbReference>
<keyword evidence="3 9" id="KW-0812">Transmembrane</keyword>
<evidence type="ECO:0000256" key="1">
    <source>
        <dbReference type="ARBA" id="ARBA00004127"/>
    </source>
</evidence>
<evidence type="ECO:0000256" key="5">
    <source>
        <dbReference type="ARBA" id="ARBA00022967"/>
    </source>
</evidence>
<dbReference type="EMBL" id="AUZX01014894">
    <property type="protein sequence ID" value="EQD30871.1"/>
    <property type="molecule type" value="Genomic_DNA"/>
</dbReference>
<evidence type="ECO:0000256" key="6">
    <source>
        <dbReference type="ARBA" id="ARBA00022989"/>
    </source>
</evidence>
<accession>T0Y6W5</accession>
<dbReference type="EC" id="3.6.1.1" evidence="10"/>
<dbReference type="GO" id="GO:0016020">
    <property type="term" value="C:membrane"/>
    <property type="evidence" value="ECO:0007669"/>
    <property type="project" value="InterPro"/>
</dbReference>
<reference evidence="10" key="1">
    <citation type="submission" date="2013-08" db="EMBL/GenBank/DDBJ databases">
        <authorList>
            <person name="Mendez C."/>
            <person name="Richter M."/>
            <person name="Ferrer M."/>
            <person name="Sanchez J."/>
        </authorList>
    </citation>
    <scope>NUCLEOTIDE SEQUENCE</scope>
</reference>
<evidence type="ECO:0000313" key="10">
    <source>
        <dbReference type="EMBL" id="EQD30871.1"/>
    </source>
</evidence>
<keyword evidence="10" id="KW-0378">Hydrolase</keyword>
<protein>
    <submittedName>
        <fullName evidence="10">Inorganic H+ pyrophosphatase</fullName>
        <ecNumber evidence="10">3.6.1.1</ecNumber>
    </submittedName>
</protein>
<dbReference type="GO" id="GO:0012505">
    <property type="term" value="C:endomembrane system"/>
    <property type="evidence" value="ECO:0007669"/>
    <property type="project" value="UniProtKB-SubCell"/>
</dbReference>
<evidence type="ECO:0000256" key="3">
    <source>
        <dbReference type="ARBA" id="ARBA00022692"/>
    </source>
</evidence>